<proteinExistence type="predicted"/>
<sequence>MGLNYKIHYKKGKENVAADALSRRASKEEGEYAEQTCIISEWVKEVIKSYQEDEQVQKLIMARIFLDQVCKLHRMPLSMLFDRDRIFTSQFWTELFTLLETELNLSTAYHSQTDGQTERMNQLALGPYSHSKVATVENHLKDRQRMDELLKSNLQEAPNIMKMYVDQRRSKREFSVGDCVYLRLQPYRQIPVEVRKHSKLLAKYYRPY</sequence>
<dbReference type="PANTHER" id="PTHR37984:SF5">
    <property type="entry name" value="PROTEIN NYNRIN-LIKE"/>
    <property type="match status" value="1"/>
</dbReference>
<evidence type="ECO:0000313" key="2">
    <source>
        <dbReference type="RefSeq" id="XP_027067344.1"/>
    </source>
</evidence>
<dbReference type="InterPro" id="IPR036397">
    <property type="entry name" value="RNaseH_sf"/>
</dbReference>
<dbReference type="AlphaFoldDB" id="A0A6P6SN70"/>
<dbReference type="GeneID" id="113692943"/>
<evidence type="ECO:0008006" key="3">
    <source>
        <dbReference type="Google" id="ProtNLM"/>
    </source>
</evidence>
<organism evidence="1 2">
    <name type="scientific">Coffea arabica</name>
    <name type="common">Arabian coffee</name>
    <dbReference type="NCBI Taxonomy" id="13443"/>
    <lineage>
        <taxon>Eukaryota</taxon>
        <taxon>Viridiplantae</taxon>
        <taxon>Streptophyta</taxon>
        <taxon>Embryophyta</taxon>
        <taxon>Tracheophyta</taxon>
        <taxon>Spermatophyta</taxon>
        <taxon>Magnoliopsida</taxon>
        <taxon>eudicotyledons</taxon>
        <taxon>Gunneridae</taxon>
        <taxon>Pentapetalae</taxon>
        <taxon>asterids</taxon>
        <taxon>lamiids</taxon>
        <taxon>Gentianales</taxon>
        <taxon>Rubiaceae</taxon>
        <taxon>Ixoroideae</taxon>
        <taxon>Gardenieae complex</taxon>
        <taxon>Bertiereae - Coffeeae clade</taxon>
        <taxon>Coffeeae</taxon>
        <taxon>Coffea</taxon>
    </lineage>
</organism>
<dbReference type="GO" id="GO:0003676">
    <property type="term" value="F:nucleic acid binding"/>
    <property type="evidence" value="ECO:0007669"/>
    <property type="project" value="InterPro"/>
</dbReference>
<dbReference type="SUPFAM" id="SSF53098">
    <property type="entry name" value="Ribonuclease H-like"/>
    <property type="match status" value="1"/>
</dbReference>
<reference evidence="1" key="1">
    <citation type="journal article" date="2025" name="Foods">
        <title>Unveiling the Microbial Signatures of Arabica Coffee Cherries: Insights into Ripeness Specific Diversity, Functional Traits, and Implications for Quality and Safety.</title>
        <authorList>
            <consortium name="RefSeq"/>
            <person name="Tenea G.N."/>
            <person name="Cifuentes V."/>
            <person name="Reyes P."/>
            <person name="Cevallos-Vallejos M."/>
        </authorList>
    </citation>
    <scope>NUCLEOTIDE SEQUENCE [LARGE SCALE GENOMIC DNA]</scope>
</reference>
<gene>
    <name evidence="2" type="primary">LOC113692943</name>
</gene>
<dbReference type="OrthoDB" id="5554229at2759"/>
<accession>A0A6P6SN70</accession>
<name>A0A6P6SN70_COFAR</name>
<keyword evidence="1" id="KW-1185">Reference proteome</keyword>
<dbReference type="InterPro" id="IPR050951">
    <property type="entry name" value="Retrovirus_Pol_polyprotein"/>
</dbReference>
<evidence type="ECO:0000313" key="1">
    <source>
        <dbReference type="Proteomes" id="UP001652660"/>
    </source>
</evidence>
<dbReference type="Proteomes" id="UP001652660">
    <property type="component" value="Chromosome 6c"/>
</dbReference>
<reference evidence="2" key="2">
    <citation type="submission" date="2025-08" db="UniProtKB">
        <authorList>
            <consortium name="RefSeq"/>
        </authorList>
    </citation>
    <scope>IDENTIFICATION</scope>
    <source>
        <tissue evidence="2">Leaves</tissue>
    </source>
</reference>
<protein>
    <recommendedName>
        <fullName evidence="3">Integrase catalytic domain-containing protein</fullName>
    </recommendedName>
</protein>
<dbReference type="InterPro" id="IPR012337">
    <property type="entry name" value="RNaseH-like_sf"/>
</dbReference>
<dbReference type="RefSeq" id="XP_027067344.1">
    <property type="nucleotide sequence ID" value="XM_027211543.1"/>
</dbReference>
<dbReference type="Gene3D" id="3.30.420.10">
    <property type="entry name" value="Ribonuclease H-like superfamily/Ribonuclease H"/>
    <property type="match status" value="1"/>
</dbReference>
<dbReference type="PANTHER" id="PTHR37984">
    <property type="entry name" value="PROTEIN CBG26694"/>
    <property type="match status" value="1"/>
</dbReference>